<dbReference type="Proteomes" id="UP000694565">
    <property type="component" value="Unplaced"/>
</dbReference>
<dbReference type="InterPro" id="IPR013320">
    <property type="entry name" value="ConA-like_dom_sf"/>
</dbReference>
<evidence type="ECO:0000256" key="1">
    <source>
        <dbReference type="ARBA" id="ARBA00004496"/>
    </source>
</evidence>
<dbReference type="InterPro" id="IPR013083">
    <property type="entry name" value="Znf_RING/FYVE/PHD"/>
</dbReference>
<keyword evidence="12" id="KW-1185">Reference proteome</keyword>
<dbReference type="InterPro" id="IPR018957">
    <property type="entry name" value="Znf_C3HC4_RING-type"/>
</dbReference>
<dbReference type="GO" id="GO:0005737">
    <property type="term" value="C:cytoplasm"/>
    <property type="evidence" value="ECO:0007669"/>
    <property type="project" value="UniProtKB-SubCell"/>
</dbReference>
<dbReference type="SMART" id="SM00336">
    <property type="entry name" value="BBOX"/>
    <property type="match status" value="1"/>
</dbReference>
<dbReference type="InterPro" id="IPR001841">
    <property type="entry name" value="Znf_RING"/>
</dbReference>
<keyword evidence="4" id="KW-0479">Metal-binding</keyword>
<evidence type="ECO:0000313" key="12">
    <source>
        <dbReference type="Proteomes" id="UP000694565"/>
    </source>
</evidence>
<protein>
    <recommendedName>
        <fullName evidence="13">Zinc-binding protein A33-like</fullName>
    </recommendedName>
</protein>
<evidence type="ECO:0000256" key="5">
    <source>
        <dbReference type="ARBA" id="ARBA00022771"/>
    </source>
</evidence>
<feature type="domain" description="B box-type" evidence="9">
    <location>
        <begin position="80"/>
        <end position="121"/>
    </location>
</feature>
<evidence type="ECO:0000313" key="11">
    <source>
        <dbReference type="Ensembl" id="ENSCLMP00005045098.1"/>
    </source>
</evidence>
<comment type="subcellular location">
    <subcellularLocation>
        <location evidence="1">Cytoplasm</location>
    </subcellularLocation>
</comment>
<evidence type="ECO:0000256" key="7">
    <source>
        <dbReference type="PROSITE-ProRule" id="PRU00024"/>
    </source>
</evidence>
<evidence type="ECO:0000256" key="6">
    <source>
        <dbReference type="ARBA" id="ARBA00022833"/>
    </source>
</evidence>
<keyword evidence="6" id="KW-0862">Zinc</keyword>
<evidence type="ECO:0000256" key="2">
    <source>
        <dbReference type="ARBA" id="ARBA00008518"/>
    </source>
</evidence>
<accession>A0A8C3AMQ2</accession>
<evidence type="ECO:0000256" key="4">
    <source>
        <dbReference type="ARBA" id="ARBA00022723"/>
    </source>
</evidence>
<dbReference type="Pfam" id="PF00643">
    <property type="entry name" value="zf-B_box"/>
    <property type="match status" value="1"/>
</dbReference>
<keyword evidence="5 7" id="KW-0863">Zinc-finger</keyword>
<dbReference type="CDD" id="cd19800">
    <property type="entry name" value="Bbox2_xNF7-like"/>
    <property type="match status" value="1"/>
</dbReference>
<evidence type="ECO:0000259" key="8">
    <source>
        <dbReference type="PROSITE" id="PS50089"/>
    </source>
</evidence>
<sequence length="468" mass="53284">MAPPWSARMDELSCPICHDVFKDPVLLRCSHSFCNACVHQWWSTKPCRQCPACNTVSLTTAPPRNLVLKNLCEAFLLEQNSGVVCRLHAERLKLFCLDDQTPVCVVCRDSRLHANHHFSPVDEAAEPHRKDLREYVARSRKKLKLFNEVKLDLEEVDEAICNQALATETEITNEFNVLVQFLMLDKEFRVAALKEEEMCKRKVIMDKITGLTDEIIALETTIQTIEDGLMDDDDASLLLNISALTKAAQRPLPDDPEQVTGTRIDVAKHLGNMIFNAWCKMKQIVSYTPVILNPNTAHPELQLSEDLTSTRCRTDLALERMEGHRSALGSEGFTSGRHSWDVEVGSNRMWALGAMAPDAQKMGDVVSGLWMLRFNKGKFSAFSPSRPVSVPLKERPRRVRVQLDWDRGTLSFLDRDTEAPIHTFTHRFTDRLFPYINTWDTLPLKMLPVNLTVTLTRPVDNYQIKAVW</sequence>
<dbReference type="SUPFAM" id="SSF57850">
    <property type="entry name" value="RING/U-box"/>
    <property type="match status" value="1"/>
</dbReference>
<dbReference type="SMART" id="SM00589">
    <property type="entry name" value="PRY"/>
    <property type="match status" value="1"/>
</dbReference>
<dbReference type="AlphaFoldDB" id="A0A8C3AMQ2"/>
<dbReference type="Pfam" id="PF13765">
    <property type="entry name" value="PRY"/>
    <property type="match status" value="1"/>
</dbReference>
<dbReference type="InterPro" id="IPR003877">
    <property type="entry name" value="SPRY_dom"/>
</dbReference>
<feature type="domain" description="RING-type" evidence="8">
    <location>
        <begin position="14"/>
        <end position="54"/>
    </location>
</feature>
<dbReference type="Gene3D" id="3.30.160.60">
    <property type="entry name" value="Classic Zinc Finger"/>
    <property type="match status" value="1"/>
</dbReference>
<reference evidence="11" key="1">
    <citation type="submission" date="2025-08" db="UniProtKB">
        <authorList>
            <consortium name="Ensembl"/>
        </authorList>
    </citation>
    <scope>IDENTIFICATION</scope>
</reference>
<dbReference type="InterPro" id="IPR006574">
    <property type="entry name" value="PRY"/>
</dbReference>
<reference evidence="11" key="2">
    <citation type="submission" date="2025-09" db="UniProtKB">
        <authorList>
            <consortium name="Ensembl"/>
        </authorList>
    </citation>
    <scope>IDENTIFICATION</scope>
</reference>
<dbReference type="PROSITE" id="PS00518">
    <property type="entry name" value="ZF_RING_1"/>
    <property type="match status" value="1"/>
</dbReference>
<dbReference type="PROSITE" id="PS50188">
    <property type="entry name" value="B302_SPRY"/>
    <property type="match status" value="1"/>
</dbReference>
<dbReference type="PRINTS" id="PR01407">
    <property type="entry name" value="BUTYPHLNCDUF"/>
</dbReference>
<dbReference type="GeneID" id="117751036"/>
<dbReference type="InterPro" id="IPR017907">
    <property type="entry name" value="Znf_RING_CS"/>
</dbReference>
<dbReference type="InterPro" id="IPR000315">
    <property type="entry name" value="Znf_B-box"/>
</dbReference>
<dbReference type="OrthoDB" id="6105938at2759"/>
<evidence type="ECO:0000259" key="10">
    <source>
        <dbReference type="PROSITE" id="PS50188"/>
    </source>
</evidence>
<dbReference type="InterPro" id="IPR043136">
    <property type="entry name" value="B30.2/SPRY_sf"/>
</dbReference>
<gene>
    <name evidence="11" type="primary">LOC117751036</name>
</gene>
<dbReference type="KEGG" id="clum:117751036"/>
<dbReference type="SUPFAM" id="SSF49899">
    <property type="entry name" value="Concanavalin A-like lectins/glucanases"/>
    <property type="match status" value="1"/>
</dbReference>
<dbReference type="Gene3D" id="2.60.120.920">
    <property type="match status" value="1"/>
</dbReference>
<feature type="domain" description="B30.2/SPRY" evidence="10">
    <location>
        <begin position="270"/>
        <end position="456"/>
    </location>
</feature>
<comment type="similarity">
    <text evidence="2">Belongs to the TRIM/RBCC family.</text>
</comment>
<evidence type="ECO:0000259" key="9">
    <source>
        <dbReference type="PROSITE" id="PS50119"/>
    </source>
</evidence>
<organism evidence="11 12">
    <name type="scientific">Cyclopterus lumpus</name>
    <name type="common">Lumpsucker</name>
    <dbReference type="NCBI Taxonomy" id="8103"/>
    <lineage>
        <taxon>Eukaryota</taxon>
        <taxon>Metazoa</taxon>
        <taxon>Chordata</taxon>
        <taxon>Craniata</taxon>
        <taxon>Vertebrata</taxon>
        <taxon>Euteleostomi</taxon>
        <taxon>Actinopterygii</taxon>
        <taxon>Neopterygii</taxon>
        <taxon>Teleostei</taxon>
        <taxon>Neoteleostei</taxon>
        <taxon>Acanthomorphata</taxon>
        <taxon>Eupercaria</taxon>
        <taxon>Perciformes</taxon>
        <taxon>Cottioidei</taxon>
        <taxon>Cottales</taxon>
        <taxon>Cyclopteridae</taxon>
        <taxon>Cyclopterus</taxon>
    </lineage>
</organism>
<dbReference type="Pfam" id="PF00622">
    <property type="entry name" value="SPRY"/>
    <property type="match status" value="1"/>
</dbReference>
<dbReference type="InterPro" id="IPR003879">
    <property type="entry name" value="Butyrophylin_SPRY"/>
</dbReference>
<dbReference type="InterPro" id="IPR050143">
    <property type="entry name" value="TRIM/RBCC"/>
</dbReference>
<dbReference type="Ensembl" id="ENSCLMT00005046679.1">
    <property type="protein sequence ID" value="ENSCLMP00005045098.1"/>
    <property type="gene ID" value="ENSCLMG00005020803.1"/>
</dbReference>
<proteinExistence type="inferred from homology"/>
<dbReference type="SMART" id="SM00184">
    <property type="entry name" value="RING"/>
    <property type="match status" value="1"/>
</dbReference>
<dbReference type="RefSeq" id="XP_034418433.1">
    <property type="nucleotide sequence ID" value="XM_034562542.1"/>
</dbReference>
<dbReference type="GeneTree" id="ENSGT00970000193381"/>
<dbReference type="InterPro" id="IPR001870">
    <property type="entry name" value="B30.2/SPRY"/>
</dbReference>
<evidence type="ECO:0008006" key="13">
    <source>
        <dbReference type="Google" id="ProtNLM"/>
    </source>
</evidence>
<dbReference type="Gene3D" id="3.30.40.10">
    <property type="entry name" value="Zinc/RING finger domain, C3HC4 (zinc finger)"/>
    <property type="match status" value="1"/>
</dbReference>
<dbReference type="Pfam" id="PF00097">
    <property type="entry name" value="zf-C3HC4"/>
    <property type="match status" value="1"/>
</dbReference>
<dbReference type="PROSITE" id="PS50119">
    <property type="entry name" value="ZF_BBOX"/>
    <property type="match status" value="1"/>
</dbReference>
<keyword evidence="3" id="KW-0963">Cytoplasm</keyword>
<dbReference type="PROSITE" id="PS50089">
    <property type="entry name" value="ZF_RING_2"/>
    <property type="match status" value="1"/>
</dbReference>
<dbReference type="GO" id="GO:0008270">
    <property type="term" value="F:zinc ion binding"/>
    <property type="evidence" value="ECO:0007669"/>
    <property type="project" value="UniProtKB-KW"/>
</dbReference>
<dbReference type="PANTHER" id="PTHR24103">
    <property type="entry name" value="E3 UBIQUITIN-PROTEIN LIGASE TRIM"/>
    <property type="match status" value="1"/>
</dbReference>
<evidence type="ECO:0000256" key="3">
    <source>
        <dbReference type="ARBA" id="ARBA00022490"/>
    </source>
</evidence>
<dbReference type="SUPFAM" id="SSF57845">
    <property type="entry name" value="B-box zinc-binding domain"/>
    <property type="match status" value="1"/>
</dbReference>
<name>A0A8C3AMQ2_CYCLU</name>